<dbReference type="SUPFAM" id="SSF50494">
    <property type="entry name" value="Trypsin-like serine proteases"/>
    <property type="match status" value="1"/>
</dbReference>
<evidence type="ECO:0000313" key="3">
    <source>
        <dbReference type="Proteomes" id="UP001596432"/>
    </source>
</evidence>
<evidence type="ECO:0000313" key="2">
    <source>
        <dbReference type="EMBL" id="MFC7143052.1"/>
    </source>
</evidence>
<dbReference type="InterPro" id="IPR009003">
    <property type="entry name" value="Peptidase_S1_PA"/>
</dbReference>
<protein>
    <recommendedName>
        <fullName evidence="4">Trypsin-like peptidase domain-containing protein</fullName>
    </recommendedName>
</protein>
<dbReference type="Proteomes" id="UP001596432">
    <property type="component" value="Unassembled WGS sequence"/>
</dbReference>
<accession>A0ABD5Y6L2</accession>
<proteinExistence type="predicted"/>
<gene>
    <name evidence="2" type="ORF">ACFQMA_24960</name>
</gene>
<dbReference type="AlphaFoldDB" id="A0ABD5Y6L2"/>
<name>A0ABD5Y6L2_9EURY</name>
<evidence type="ECO:0008006" key="4">
    <source>
        <dbReference type="Google" id="ProtNLM"/>
    </source>
</evidence>
<sequence>MDIPRSIREDLESRKNVIGTAIGPKRVGDRPTDEEALVVLVSEKLPETHLAEVDRIPSEIEFDDTRIRTDVQEVGDVRTQATTAQPAEEPDRERRWRPAPAGVSLGHPEITAGTLGSPPLQTEDGKTVVLTNAHVAAPIDTAQPGDNILQPGPADGGSDDDVIGTLVEGSEIRPNEPNTTDSAIVEVDPEQFTGTVLGIGEFAGFTEVSADATFTKSGRTTGVTTGDLRGRDARIKVRGYHDEPTVFEGIDVFGPMSAAGDSGSLIGIDGDDGFRATDLLFAGSDRTTLAIPMDAVEEEHGALAPAGSESGAEDASKQ</sequence>
<feature type="region of interest" description="Disordered" evidence="1">
    <location>
        <begin position="298"/>
        <end position="318"/>
    </location>
</feature>
<evidence type="ECO:0000256" key="1">
    <source>
        <dbReference type="SAM" id="MobiDB-lite"/>
    </source>
</evidence>
<organism evidence="2 3">
    <name type="scientific">Halosimplex aquaticum</name>
    <dbReference type="NCBI Taxonomy" id="3026162"/>
    <lineage>
        <taxon>Archaea</taxon>
        <taxon>Methanobacteriati</taxon>
        <taxon>Methanobacteriota</taxon>
        <taxon>Stenosarchaea group</taxon>
        <taxon>Halobacteria</taxon>
        <taxon>Halobacteriales</taxon>
        <taxon>Haloarculaceae</taxon>
        <taxon>Halosimplex</taxon>
    </lineage>
</organism>
<comment type="caution">
    <text evidence="2">The sequence shown here is derived from an EMBL/GenBank/DDBJ whole genome shotgun (WGS) entry which is preliminary data.</text>
</comment>
<dbReference type="EMBL" id="JBHTAS010000003">
    <property type="protein sequence ID" value="MFC7143052.1"/>
    <property type="molecule type" value="Genomic_DNA"/>
</dbReference>
<reference evidence="2 3" key="1">
    <citation type="journal article" date="2019" name="Int. J. Syst. Evol. Microbiol.">
        <title>The Global Catalogue of Microorganisms (GCM) 10K type strain sequencing project: providing services to taxonomists for standard genome sequencing and annotation.</title>
        <authorList>
            <consortium name="The Broad Institute Genomics Platform"/>
            <consortium name="The Broad Institute Genome Sequencing Center for Infectious Disease"/>
            <person name="Wu L."/>
            <person name="Ma J."/>
        </authorList>
    </citation>
    <scope>NUCLEOTIDE SEQUENCE [LARGE SCALE GENOMIC DNA]</scope>
    <source>
        <strain evidence="2 3">XZYJT29</strain>
    </source>
</reference>
<dbReference type="RefSeq" id="WP_382261950.1">
    <property type="nucleotide sequence ID" value="NZ_JBHTAS010000003.1"/>
</dbReference>
<keyword evidence="3" id="KW-1185">Reference proteome</keyword>